<sequence length="174" mass="19010">MNTTRYITHADLAEHPGTAELAQCTAQDGEVPVPPSLLAVVIARGDTADWTADELVQANVTLGRIDEVITDTQGLIDGFLRQRGHRLPLAAVPPLLTRWARAIVRYQLNRNRVGDEKTDPVIRDYKEAMAYLEKVAAGKYSLGIEDPLPPAGGVPQVTGPGRTFDMHSLRDFGK</sequence>
<reference evidence="1 2" key="1">
    <citation type="submission" date="2016-09" db="EMBL/GenBank/DDBJ databases">
        <authorList>
            <person name="Doonan J."/>
            <person name="Pachebat J.A."/>
            <person name="Golyshin P.N."/>
            <person name="Denman S."/>
            <person name="Mcdonald J.E."/>
        </authorList>
    </citation>
    <scope>NUCLEOTIDE SEQUENCE [LARGE SCALE GENOMIC DNA]</scope>
    <source>
        <strain evidence="1 2">NCPPB 3934</strain>
    </source>
</reference>
<dbReference type="OrthoDB" id="6886549at2"/>
<gene>
    <name evidence="1" type="ORF">BIY29_10190</name>
</gene>
<protein>
    <recommendedName>
        <fullName evidence="3">DUF1320 domain-containing protein</fullName>
    </recommendedName>
</protein>
<dbReference type="EMBL" id="MJLZ01000020">
    <property type="protein sequence ID" value="RLM23661.1"/>
    <property type="molecule type" value="Genomic_DNA"/>
</dbReference>
<evidence type="ECO:0008006" key="3">
    <source>
        <dbReference type="Google" id="ProtNLM"/>
    </source>
</evidence>
<dbReference type="Pfam" id="PF07030">
    <property type="entry name" value="Phage_Mu_Gp36"/>
    <property type="match status" value="1"/>
</dbReference>
<accession>A0A421DNM3</accession>
<evidence type="ECO:0000313" key="1">
    <source>
        <dbReference type="EMBL" id="RLM23661.1"/>
    </source>
</evidence>
<dbReference type="Proteomes" id="UP000285648">
    <property type="component" value="Unassembled WGS sequence"/>
</dbReference>
<name>A0A421DNM3_9GAMM</name>
<dbReference type="AlphaFoldDB" id="A0A421DNM3"/>
<comment type="caution">
    <text evidence="1">The sequence shown here is derived from an EMBL/GenBank/DDBJ whole genome shotgun (WGS) entry which is preliminary data.</text>
</comment>
<dbReference type="RefSeq" id="WP_121575082.1">
    <property type="nucleotide sequence ID" value="NZ_MJLZ01000020.1"/>
</dbReference>
<organism evidence="1 2">
    <name type="scientific">Brenneria alni</name>
    <dbReference type="NCBI Taxonomy" id="71656"/>
    <lineage>
        <taxon>Bacteria</taxon>
        <taxon>Pseudomonadati</taxon>
        <taxon>Pseudomonadota</taxon>
        <taxon>Gammaproteobacteria</taxon>
        <taxon>Enterobacterales</taxon>
        <taxon>Pectobacteriaceae</taxon>
        <taxon>Brenneria</taxon>
    </lineage>
</organism>
<proteinExistence type="predicted"/>
<evidence type="ECO:0000313" key="2">
    <source>
        <dbReference type="Proteomes" id="UP000285648"/>
    </source>
</evidence>
<keyword evidence="2" id="KW-1185">Reference proteome</keyword>
<dbReference type="InterPro" id="IPR009752">
    <property type="entry name" value="Phage_Mu_GpJ"/>
</dbReference>